<name>A0A8H5GJX0_9AGAR</name>
<proteinExistence type="predicted"/>
<keyword evidence="2" id="KW-1185">Reference proteome</keyword>
<evidence type="ECO:0000313" key="1">
    <source>
        <dbReference type="EMBL" id="KAF5366116.1"/>
    </source>
</evidence>
<reference evidence="1 2" key="1">
    <citation type="journal article" date="2020" name="ISME J.">
        <title>Uncovering the hidden diversity of litter-decomposition mechanisms in mushroom-forming fungi.</title>
        <authorList>
            <person name="Floudas D."/>
            <person name="Bentzer J."/>
            <person name="Ahren D."/>
            <person name="Johansson T."/>
            <person name="Persson P."/>
            <person name="Tunlid A."/>
        </authorList>
    </citation>
    <scope>NUCLEOTIDE SEQUENCE [LARGE SCALE GENOMIC DNA]</scope>
    <source>
        <strain evidence="1 2">CBS 406.79</strain>
    </source>
</reference>
<sequence length="264" mass="29704">MTDTSQAILFVYGECGKFVEEDRYNDWYDNEHAPLRLTVPGFLSASRYKALDTPPKLGPKWLAIYDMTSKAIMQSQPYLELRFRASENERQVVANLEMLNRRVYTLVHASGVGASQGGVEGNNAARFSYVVHMRVLNPEDKKKAQNEKNRAGQEARFIDWYTSTRIPLLAVVPKYIRSRVFALAEHVELAGRAATSSTPVYNFLAIHEWDAEGSEVTASSEFKMSMTAAEPWQVEGGEAGVVEMEDRMFGLYKDFLDGLRVGGL</sequence>
<dbReference type="InterPro" id="IPR011008">
    <property type="entry name" value="Dimeric_a/b-barrel"/>
</dbReference>
<evidence type="ECO:0000313" key="2">
    <source>
        <dbReference type="Proteomes" id="UP000518752"/>
    </source>
</evidence>
<dbReference type="AlphaFoldDB" id="A0A8H5GJX0"/>
<dbReference type="EMBL" id="JAACJN010000156">
    <property type="protein sequence ID" value="KAF5366116.1"/>
    <property type="molecule type" value="Genomic_DNA"/>
</dbReference>
<comment type="caution">
    <text evidence="1">The sequence shown here is derived from an EMBL/GenBank/DDBJ whole genome shotgun (WGS) entry which is preliminary data.</text>
</comment>
<gene>
    <name evidence="1" type="ORF">D9757_010937</name>
</gene>
<accession>A0A8H5GJX0</accession>
<organism evidence="1 2">
    <name type="scientific">Collybiopsis confluens</name>
    <dbReference type="NCBI Taxonomy" id="2823264"/>
    <lineage>
        <taxon>Eukaryota</taxon>
        <taxon>Fungi</taxon>
        <taxon>Dikarya</taxon>
        <taxon>Basidiomycota</taxon>
        <taxon>Agaricomycotina</taxon>
        <taxon>Agaricomycetes</taxon>
        <taxon>Agaricomycetidae</taxon>
        <taxon>Agaricales</taxon>
        <taxon>Marasmiineae</taxon>
        <taxon>Omphalotaceae</taxon>
        <taxon>Collybiopsis</taxon>
    </lineage>
</organism>
<protein>
    <submittedName>
        <fullName evidence="1">Uncharacterized protein</fullName>
    </submittedName>
</protein>
<dbReference type="OrthoDB" id="2851338at2759"/>
<dbReference type="SUPFAM" id="SSF54909">
    <property type="entry name" value="Dimeric alpha+beta barrel"/>
    <property type="match status" value="1"/>
</dbReference>
<dbReference type="Proteomes" id="UP000518752">
    <property type="component" value="Unassembled WGS sequence"/>
</dbReference>